<feature type="region of interest" description="Disordered" evidence="8">
    <location>
        <begin position="92"/>
        <end position="226"/>
    </location>
</feature>
<dbReference type="Pfam" id="PF00096">
    <property type="entry name" value="zf-C2H2"/>
    <property type="match status" value="2"/>
</dbReference>
<evidence type="ECO:0000256" key="8">
    <source>
        <dbReference type="SAM" id="MobiDB-lite"/>
    </source>
</evidence>
<feature type="compositionally biased region" description="Polar residues" evidence="8">
    <location>
        <begin position="1"/>
        <end position="42"/>
    </location>
</feature>
<sequence>MPRQSLPLSPLNTTFYNYSFGSDDMTPTPTSPQAEHSPQLITPQVKLVKPKSKSPPRSRIIKEEATSPKTRLPPISMVSADTSTHLQAKLFNQGGHISPSAISPKAKPPSPDRERKTMPVRRQSRFDPMIASDNEEMMEDEGYGDLGLKHPLRRVKEEEGIKDNKITPPESITLPPIKSLFGVASDHTQSPSSSSLFQSPSLPSLIPNSPSGSPSSARTSRYSSLASSAVPENSAGWWAPEFEKGSSPFQPIPYRSNSFPTIPYVSDETGQKRRRSDGPPALRDAEESARLRWQAQSRNASFPMATSPAPPSAGPSNSSSGLRGLLHPPQASSAGVSASMSRSSLSGSTTGGRLSPTLEDEPLPFARRPSQASRNPSLVGGQLSSHFAGLSASDRDKPVSSEMPPPLQTAPPERRGSAMLPPPSAMDDNNNRLFPPPSSLSRSASPASDIMRKQSLTRPPSPEMTGRPELRRSSLTEIIMQKSGDMNMGLTANSNNRFGPSHPHANELGLATSVSMDKPSFSEPVPPLHHTIQSAPPWATRRESTDSIKSSHEFESGTGPLLSLRGRKRSVVETRQNQLDEDAEMSTAGGGDPGMRGMEVLLAAAAVEEERKVRKSSEEDEDEPLMKLNNGNGSATGGANGGPKYTCAFCAKTFSRPSSLRIHTYSHTGERPYVCKEPTCRRRFSVQSNLKRHAKVHQLGATAGLQQSNGHGHSHPHPHGPPGLTMNPHGHGHPIHPGMPRAPHSHPGTVTQGPGPGPMYHPGPPPPGYYHPPPPGYVHPHPHHAPHFGGPPGPPGAPGYGPPPPHIPMGMQQSQAPGPGPGPGWRSISSSRRTSRDEDDSEGEEEVEGEEDEEIDELEEDD</sequence>
<feature type="compositionally biased region" description="Acidic residues" evidence="8">
    <location>
        <begin position="837"/>
        <end position="862"/>
    </location>
</feature>
<dbReference type="AlphaFoldDB" id="A0AAX4K9Z0"/>
<feature type="region of interest" description="Disordered" evidence="8">
    <location>
        <begin position="249"/>
        <end position="594"/>
    </location>
</feature>
<feature type="compositionally biased region" description="Low complexity" evidence="8">
    <location>
        <begin position="189"/>
        <end position="226"/>
    </location>
</feature>
<feature type="compositionally biased region" description="Pro residues" evidence="8">
    <location>
        <begin position="789"/>
        <end position="807"/>
    </location>
</feature>
<dbReference type="GO" id="GO:0008270">
    <property type="term" value="F:zinc ion binding"/>
    <property type="evidence" value="ECO:0007669"/>
    <property type="project" value="UniProtKB-KW"/>
</dbReference>
<evidence type="ECO:0000256" key="1">
    <source>
        <dbReference type="ARBA" id="ARBA00004123"/>
    </source>
</evidence>
<dbReference type="FunFam" id="3.30.160.60:FF:000425">
    <property type="entry name" value="PLAG1 like zinc finger 1"/>
    <property type="match status" value="1"/>
</dbReference>
<keyword evidence="3" id="KW-0677">Repeat</keyword>
<dbReference type="InterPro" id="IPR052795">
    <property type="entry name" value="RREB1"/>
</dbReference>
<feature type="compositionally biased region" description="Basic and acidic residues" evidence="8">
    <location>
        <begin position="540"/>
        <end position="555"/>
    </location>
</feature>
<evidence type="ECO:0000313" key="11">
    <source>
        <dbReference type="Proteomes" id="UP001358614"/>
    </source>
</evidence>
<dbReference type="Proteomes" id="UP001358614">
    <property type="component" value="Chromosome 1"/>
</dbReference>
<feature type="region of interest" description="Disordered" evidence="8">
    <location>
        <begin position="1"/>
        <end position="76"/>
    </location>
</feature>
<feature type="compositionally biased region" description="Low complexity" evidence="8">
    <location>
        <begin position="332"/>
        <end position="355"/>
    </location>
</feature>
<keyword evidence="4 7" id="KW-0863">Zinc-finger</keyword>
<accession>A0AAX4K9Z0</accession>
<gene>
    <name evidence="10" type="ORF">V865_000806</name>
</gene>
<keyword evidence="2" id="KW-0479">Metal-binding</keyword>
<dbReference type="PROSITE" id="PS50157">
    <property type="entry name" value="ZINC_FINGER_C2H2_2"/>
    <property type="match status" value="2"/>
</dbReference>
<protein>
    <recommendedName>
        <fullName evidence="9">C2H2-type domain-containing protein</fullName>
    </recommendedName>
</protein>
<name>A0AAX4K9Z0_9TREE</name>
<dbReference type="KEGG" id="ker:91099610"/>
<proteinExistence type="predicted"/>
<dbReference type="PANTHER" id="PTHR46451:SF1">
    <property type="entry name" value="RAS-RESPONSIVE ELEMENT-BINDING PROTEIN 1"/>
    <property type="match status" value="1"/>
</dbReference>
<evidence type="ECO:0000313" key="10">
    <source>
        <dbReference type="EMBL" id="WWD02764.1"/>
    </source>
</evidence>
<evidence type="ECO:0000256" key="5">
    <source>
        <dbReference type="ARBA" id="ARBA00022833"/>
    </source>
</evidence>
<dbReference type="SMART" id="SM00355">
    <property type="entry name" value="ZnF_C2H2"/>
    <property type="match status" value="2"/>
</dbReference>
<keyword evidence="11" id="KW-1185">Reference proteome</keyword>
<evidence type="ECO:0000259" key="9">
    <source>
        <dbReference type="PROSITE" id="PS50157"/>
    </source>
</evidence>
<feature type="compositionally biased region" description="Pro residues" evidence="8">
    <location>
        <begin position="755"/>
        <end position="777"/>
    </location>
</feature>
<feature type="domain" description="C2H2-type" evidence="9">
    <location>
        <begin position="645"/>
        <end position="672"/>
    </location>
</feature>
<dbReference type="PROSITE" id="PS00028">
    <property type="entry name" value="ZINC_FINGER_C2H2_1"/>
    <property type="match status" value="2"/>
</dbReference>
<reference evidence="10 11" key="1">
    <citation type="submission" date="2024-01" db="EMBL/GenBank/DDBJ databases">
        <title>Comparative genomics of Cryptococcus and Kwoniella reveals pathogenesis evolution and contrasting modes of karyotype evolution via chromosome fusion or intercentromeric recombination.</title>
        <authorList>
            <person name="Coelho M.A."/>
            <person name="David-Palma M."/>
            <person name="Shea T."/>
            <person name="Bowers K."/>
            <person name="McGinley-Smith S."/>
            <person name="Mohammad A.W."/>
            <person name="Gnirke A."/>
            <person name="Yurkov A.M."/>
            <person name="Nowrousian M."/>
            <person name="Sun S."/>
            <person name="Cuomo C.A."/>
            <person name="Heitman J."/>
        </authorList>
    </citation>
    <scope>NUCLEOTIDE SEQUENCE [LARGE SCALE GENOMIC DNA]</scope>
    <source>
        <strain evidence="10 11">PYCC6329</strain>
    </source>
</reference>
<dbReference type="GO" id="GO:0005634">
    <property type="term" value="C:nucleus"/>
    <property type="evidence" value="ECO:0007669"/>
    <property type="project" value="UniProtKB-SubCell"/>
</dbReference>
<dbReference type="SUPFAM" id="SSF57667">
    <property type="entry name" value="beta-beta-alpha zinc fingers"/>
    <property type="match status" value="1"/>
</dbReference>
<dbReference type="PANTHER" id="PTHR46451">
    <property type="entry name" value="RAS-RESPONSIVE ELEMENT-BINDING PROTEIN 1"/>
    <property type="match status" value="1"/>
</dbReference>
<dbReference type="GeneID" id="91099610"/>
<comment type="subcellular location">
    <subcellularLocation>
        <location evidence="1">Nucleus</location>
    </subcellularLocation>
</comment>
<dbReference type="EMBL" id="CP144089">
    <property type="protein sequence ID" value="WWD02764.1"/>
    <property type="molecule type" value="Genomic_DNA"/>
</dbReference>
<feature type="region of interest" description="Disordered" evidence="8">
    <location>
        <begin position="705"/>
        <end position="862"/>
    </location>
</feature>
<evidence type="ECO:0000256" key="3">
    <source>
        <dbReference type="ARBA" id="ARBA00022737"/>
    </source>
</evidence>
<dbReference type="FunFam" id="3.30.160.60:FF:001102">
    <property type="entry name" value="Transcription factor IIIA"/>
    <property type="match status" value="1"/>
</dbReference>
<evidence type="ECO:0000256" key="4">
    <source>
        <dbReference type="ARBA" id="ARBA00022771"/>
    </source>
</evidence>
<evidence type="ECO:0000256" key="2">
    <source>
        <dbReference type="ARBA" id="ARBA00022723"/>
    </source>
</evidence>
<feature type="domain" description="C2H2-type" evidence="9">
    <location>
        <begin position="673"/>
        <end position="697"/>
    </location>
</feature>
<dbReference type="Gene3D" id="3.30.160.60">
    <property type="entry name" value="Classic Zinc Finger"/>
    <property type="match status" value="2"/>
</dbReference>
<dbReference type="GO" id="GO:0000978">
    <property type="term" value="F:RNA polymerase II cis-regulatory region sequence-specific DNA binding"/>
    <property type="evidence" value="ECO:0007669"/>
    <property type="project" value="TreeGrafter"/>
</dbReference>
<feature type="region of interest" description="Disordered" evidence="8">
    <location>
        <begin position="609"/>
        <end position="637"/>
    </location>
</feature>
<dbReference type="RefSeq" id="XP_066080731.1">
    <property type="nucleotide sequence ID" value="XM_066224634.1"/>
</dbReference>
<dbReference type="InterPro" id="IPR013087">
    <property type="entry name" value="Znf_C2H2_type"/>
</dbReference>
<evidence type="ECO:0000256" key="7">
    <source>
        <dbReference type="PROSITE-ProRule" id="PRU00042"/>
    </source>
</evidence>
<dbReference type="InterPro" id="IPR036236">
    <property type="entry name" value="Znf_C2H2_sf"/>
</dbReference>
<evidence type="ECO:0000256" key="6">
    <source>
        <dbReference type="ARBA" id="ARBA00023242"/>
    </source>
</evidence>
<dbReference type="GO" id="GO:0001228">
    <property type="term" value="F:DNA-binding transcription activator activity, RNA polymerase II-specific"/>
    <property type="evidence" value="ECO:0007669"/>
    <property type="project" value="TreeGrafter"/>
</dbReference>
<feature type="compositionally biased region" description="Low complexity" evidence="8">
    <location>
        <begin position="808"/>
        <end position="817"/>
    </location>
</feature>
<feature type="compositionally biased region" description="Acidic residues" evidence="8">
    <location>
        <begin position="133"/>
        <end position="143"/>
    </location>
</feature>
<feature type="compositionally biased region" description="Low complexity" evidence="8">
    <location>
        <begin position="439"/>
        <end position="448"/>
    </location>
</feature>
<organism evidence="10 11">
    <name type="scientific">Kwoniella europaea PYCC6329</name>
    <dbReference type="NCBI Taxonomy" id="1423913"/>
    <lineage>
        <taxon>Eukaryota</taxon>
        <taxon>Fungi</taxon>
        <taxon>Dikarya</taxon>
        <taxon>Basidiomycota</taxon>
        <taxon>Agaricomycotina</taxon>
        <taxon>Tremellomycetes</taxon>
        <taxon>Tremellales</taxon>
        <taxon>Cryptococcaceae</taxon>
        <taxon>Kwoniella</taxon>
    </lineage>
</organism>
<keyword evidence="5" id="KW-0862">Zinc</keyword>
<keyword evidence="6" id="KW-0539">Nucleus</keyword>
<feature type="compositionally biased region" description="Basic and acidic residues" evidence="8">
    <location>
        <begin position="154"/>
        <end position="165"/>
    </location>
</feature>